<keyword evidence="10 16" id="KW-1133">Transmembrane helix</keyword>
<sequence>MMSKMIIVISVITTTMKHPISMGSMLMIQTILVSNKIFKKSNMSWFAYILFITIIGGMMIMFMYMSSIASNEKFSVTMKQLMLMTIITAMTMIMMSESSMEQFNKILEKKELMIQKEETMYSIKFFNLNKMNLTIITMIILLLTMIIVTNIASTFEGPLKKTYV</sequence>
<evidence type="ECO:0000256" key="11">
    <source>
        <dbReference type="ARBA" id="ARBA00023027"/>
    </source>
</evidence>
<dbReference type="InterPro" id="IPR050269">
    <property type="entry name" value="ComplexI_Subunit6"/>
</dbReference>
<keyword evidence="9" id="KW-0249">Electron transport</keyword>
<keyword evidence="8" id="KW-1278">Translocase</keyword>
<evidence type="ECO:0000256" key="3">
    <source>
        <dbReference type="ARBA" id="ARBA00012944"/>
    </source>
</evidence>
<dbReference type="PANTHER" id="PTHR11435:SF1">
    <property type="entry name" value="NADH-UBIQUINONE OXIDOREDUCTASE CHAIN 6"/>
    <property type="match status" value="1"/>
</dbReference>
<keyword evidence="12 17" id="KW-0496">Mitochondrion</keyword>
<feature type="transmembrane region" description="Helical" evidence="16">
    <location>
        <begin position="45"/>
        <end position="65"/>
    </location>
</feature>
<evidence type="ECO:0000256" key="15">
    <source>
        <dbReference type="ARBA" id="ARBA00049551"/>
    </source>
</evidence>
<dbReference type="EC" id="7.1.1.2" evidence="3"/>
<name>K7NC21_9HEMI</name>
<comment type="similarity">
    <text evidence="2">Belongs to the complex I subunit 6 family.</text>
</comment>
<evidence type="ECO:0000256" key="7">
    <source>
        <dbReference type="ARBA" id="ARBA00022692"/>
    </source>
</evidence>
<keyword evidence="6" id="KW-0679">Respiratory chain</keyword>
<evidence type="ECO:0000313" key="17">
    <source>
        <dbReference type="EMBL" id="AEO18324.1"/>
    </source>
</evidence>
<dbReference type="EMBL" id="JN242415">
    <property type="protein sequence ID" value="AEO18324.1"/>
    <property type="molecule type" value="Genomic_DNA"/>
</dbReference>
<evidence type="ECO:0000256" key="16">
    <source>
        <dbReference type="SAM" id="Phobius"/>
    </source>
</evidence>
<feature type="transmembrane region" description="Helical" evidence="16">
    <location>
        <begin position="77"/>
        <end position="95"/>
    </location>
</feature>
<evidence type="ECO:0000256" key="6">
    <source>
        <dbReference type="ARBA" id="ARBA00022660"/>
    </source>
</evidence>
<geneLocation type="mitochondrion" evidence="17"/>
<evidence type="ECO:0000256" key="1">
    <source>
        <dbReference type="ARBA" id="ARBA00004225"/>
    </source>
</evidence>
<organism evidence="17">
    <name type="scientific">Ricania marginalis</name>
    <dbReference type="NCBI Taxonomy" id="1082597"/>
    <lineage>
        <taxon>Eukaryota</taxon>
        <taxon>Metazoa</taxon>
        <taxon>Ecdysozoa</taxon>
        <taxon>Arthropoda</taxon>
        <taxon>Hexapoda</taxon>
        <taxon>Insecta</taxon>
        <taxon>Pterygota</taxon>
        <taxon>Neoptera</taxon>
        <taxon>Paraneoptera</taxon>
        <taxon>Hemiptera</taxon>
        <taxon>Auchenorrhyncha</taxon>
        <taxon>Fulgoroidea</taxon>
        <taxon>Ricaniidae</taxon>
        <taxon>Ricania</taxon>
    </lineage>
</organism>
<evidence type="ECO:0000256" key="9">
    <source>
        <dbReference type="ARBA" id="ARBA00022982"/>
    </source>
</evidence>
<keyword evidence="5" id="KW-0813">Transport</keyword>
<evidence type="ECO:0000256" key="2">
    <source>
        <dbReference type="ARBA" id="ARBA00005698"/>
    </source>
</evidence>
<accession>K7NC21</accession>
<feature type="transmembrane region" description="Helical" evidence="16">
    <location>
        <begin position="133"/>
        <end position="155"/>
    </location>
</feature>
<reference evidence="17" key="1">
    <citation type="journal article" date="2012" name="PLoS ONE">
        <title>A Molecular Phylogeny of Hemiptera Inferred from Mitochondrial Genome Sequences.</title>
        <authorList>
            <person name="Song N."/>
            <person name="Liang A.P."/>
            <person name="Bu C.P."/>
        </authorList>
    </citation>
    <scope>NUCLEOTIDE SEQUENCE</scope>
</reference>
<comment type="subcellular location">
    <subcellularLocation>
        <location evidence="1">Mitochondrion membrane</location>
        <topology evidence="1">Multi-pass membrane protein</topology>
    </subcellularLocation>
</comment>
<keyword evidence="7 16" id="KW-0812">Transmembrane</keyword>
<dbReference type="GO" id="GO:0031966">
    <property type="term" value="C:mitochondrial membrane"/>
    <property type="evidence" value="ECO:0007669"/>
    <property type="project" value="UniProtKB-SubCell"/>
</dbReference>
<evidence type="ECO:0000256" key="4">
    <source>
        <dbReference type="ARBA" id="ARBA00021095"/>
    </source>
</evidence>
<evidence type="ECO:0000256" key="5">
    <source>
        <dbReference type="ARBA" id="ARBA00022448"/>
    </source>
</evidence>
<dbReference type="AlphaFoldDB" id="K7NC21"/>
<dbReference type="PANTHER" id="PTHR11435">
    <property type="entry name" value="NADH UBIQUINONE OXIDOREDUCTASE SUBUNIT ND6"/>
    <property type="match status" value="1"/>
</dbReference>
<keyword evidence="13 16" id="KW-0472">Membrane</keyword>
<keyword evidence="11" id="KW-0520">NAD</keyword>
<dbReference type="GO" id="GO:0008137">
    <property type="term" value="F:NADH dehydrogenase (ubiquinone) activity"/>
    <property type="evidence" value="ECO:0007669"/>
    <property type="project" value="UniProtKB-EC"/>
</dbReference>
<gene>
    <name evidence="17" type="primary">nad6</name>
</gene>
<proteinExistence type="inferred from homology"/>
<evidence type="ECO:0000256" key="10">
    <source>
        <dbReference type="ARBA" id="ARBA00022989"/>
    </source>
</evidence>
<evidence type="ECO:0000256" key="12">
    <source>
        <dbReference type="ARBA" id="ARBA00023128"/>
    </source>
</evidence>
<evidence type="ECO:0000256" key="14">
    <source>
        <dbReference type="ARBA" id="ARBA00031019"/>
    </source>
</evidence>
<comment type="catalytic activity">
    <reaction evidence="15">
        <text>a ubiquinone + NADH + 5 H(+)(in) = a ubiquinol + NAD(+) + 4 H(+)(out)</text>
        <dbReference type="Rhea" id="RHEA:29091"/>
        <dbReference type="Rhea" id="RHEA-COMP:9565"/>
        <dbReference type="Rhea" id="RHEA-COMP:9566"/>
        <dbReference type="ChEBI" id="CHEBI:15378"/>
        <dbReference type="ChEBI" id="CHEBI:16389"/>
        <dbReference type="ChEBI" id="CHEBI:17976"/>
        <dbReference type="ChEBI" id="CHEBI:57540"/>
        <dbReference type="ChEBI" id="CHEBI:57945"/>
        <dbReference type="EC" id="7.1.1.2"/>
    </reaction>
</comment>
<evidence type="ECO:0000256" key="13">
    <source>
        <dbReference type="ARBA" id="ARBA00023136"/>
    </source>
</evidence>
<protein>
    <recommendedName>
        <fullName evidence="4">NADH-ubiquinone oxidoreductase chain 6</fullName>
        <ecNumber evidence="3">7.1.1.2</ecNumber>
    </recommendedName>
    <alternativeName>
        <fullName evidence="14">NADH dehydrogenase subunit 6</fullName>
    </alternativeName>
</protein>
<evidence type="ECO:0000256" key="8">
    <source>
        <dbReference type="ARBA" id="ARBA00022967"/>
    </source>
</evidence>